<proteinExistence type="predicted"/>
<evidence type="ECO:0000256" key="1">
    <source>
        <dbReference type="ARBA" id="ARBA00004953"/>
    </source>
</evidence>
<keyword evidence="3" id="KW-0560">Oxidoreductase</keyword>
<keyword evidence="2" id="KW-0169">Cobalamin biosynthesis</keyword>
<dbReference type="EMBL" id="BMKN01000003">
    <property type="protein sequence ID" value="GGE60761.1"/>
    <property type="molecule type" value="Genomic_DNA"/>
</dbReference>
<accession>A0A917EMA2</accession>
<organism evidence="4 5">
    <name type="scientific">Actibacterium pelagium</name>
    <dbReference type="NCBI Taxonomy" id="2029103"/>
    <lineage>
        <taxon>Bacteria</taxon>
        <taxon>Pseudomonadati</taxon>
        <taxon>Pseudomonadota</taxon>
        <taxon>Alphaproteobacteria</taxon>
        <taxon>Rhodobacterales</taxon>
        <taxon>Roseobacteraceae</taxon>
        <taxon>Actibacterium</taxon>
    </lineage>
</organism>
<evidence type="ECO:0000256" key="2">
    <source>
        <dbReference type="ARBA" id="ARBA00022573"/>
    </source>
</evidence>
<dbReference type="NCBIfam" id="TIGR00715">
    <property type="entry name" value="precor6x_red"/>
    <property type="match status" value="1"/>
</dbReference>
<sequence>MTRILLLGGTTEARRMAKTLAEAGLDAVFSYAGRTNNPMAQPIPTRMGGFGGVAGLVDYLRAEGITHVIDATHPFAAQMSSNAVHACAEAGVALTALERPAWAPEAGDNWQFAPNMDGALAALPDDPTRVFLAIGRLNLDLFAAKPQHHYLLRLVDAPVAPLPLPNTQVVVAKGPFTFDSDLALIKDHGTQLIVAKNGGGAGARAKLDAARDLGLPVIMIDRPAVPERQVLGTVPEVMAWLDQEADRGV</sequence>
<dbReference type="Proteomes" id="UP000606730">
    <property type="component" value="Unassembled WGS sequence"/>
</dbReference>
<dbReference type="PANTHER" id="PTHR36925">
    <property type="entry name" value="COBALT-PRECORRIN-6A REDUCTASE"/>
    <property type="match status" value="1"/>
</dbReference>
<evidence type="ECO:0000313" key="5">
    <source>
        <dbReference type="Proteomes" id="UP000606730"/>
    </source>
</evidence>
<evidence type="ECO:0000256" key="3">
    <source>
        <dbReference type="ARBA" id="ARBA00023002"/>
    </source>
</evidence>
<comment type="pathway">
    <text evidence="1">Cofactor biosynthesis; adenosylcobalamin biosynthesis.</text>
</comment>
<dbReference type="NCBIfam" id="NF005968">
    <property type="entry name" value="PRK08057.1-2"/>
    <property type="match status" value="1"/>
</dbReference>
<dbReference type="OrthoDB" id="5183775at2"/>
<comment type="caution">
    <text evidence="4">The sequence shown here is derived from an EMBL/GenBank/DDBJ whole genome shotgun (WGS) entry which is preliminary data.</text>
</comment>
<keyword evidence="5" id="KW-1185">Reference proteome</keyword>
<dbReference type="Pfam" id="PF02571">
    <property type="entry name" value="CbiJ"/>
    <property type="match status" value="1"/>
</dbReference>
<dbReference type="RefSeq" id="WP_095595472.1">
    <property type="nucleotide sequence ID" value="NZ_BMKN01000003.1"/>
</dbReference>
<evidence type="ECO:0000313" key="4">
    <source>
        <dbReference type="EMBL" id="GGE60761.1"/>
    </source>
</evidence>
<dbReference type="GO" id="GO:0009236">
    <property type="term" value="P:cobalamin biosynthetic process"/>
    <property type="evidence" value="ECO:0007669"/>
    <property type="project" value="UniProtKB-KW"/>
</dbReference>
<reference evidence="4" key="2">
    <citation type="submission" date="2020-09" db="EMBL/GenBank/DDBJ databases">
        <authorList>
            <person name="Sun Q."/>
            <person name="Zhou Y."/>
        </authorList>
    </citation>
    <scope>NUCLEOTIDE SEQUENCE</scope>
    <source>
        <strain evidence="4">CGMCC 1.16012</strain>
    </source>
</reference>
<dbReference type="PANTHER" id="PTHR36925:SF1">
    <property type="entry name" value="COBALT-PRECORRIN-6A REDUCTASE"/>
    <property type="match status" value="1"/>
</dbReference>
<dbReference type="PROSITE" id="PS51014">
    <property type="entry name" value="COBK_CBIJ"/>
    <property type="match status" value="1"/>
</dbReference>
<dbReference type="InterPro" id="IPR003723">
    <property type="entry name" value="Precorrin-6x_reduct"/>
</dbReference>
<reference evidence="4" key="1">
    <citation type="journal article" date="2014" name="Int. J. Syst. Evol. Microbiol.">
        <title>Complete genome sequence of Corynebacterium casei LMG S-19264T (=DSM 44701T), isolated from a smear-ripened cheese.</title>
        <authorList>
            <consortium name="US DOE Joint Genome Institute (JGI-PGF)"/>
            <person name="Walter F."/>
            <person name="Albersmeier A."/>
            <person name="Kalinowski J."/>
            <person name="Ruckert C."/>
        </authorList>
    </citation>
    <scope>NUCLEOTIDE SEQUENCE</scope>
    <source>
        <strain evidence="4">CGMCC 1.16012</strain>
    </source>
</reference>
<dbReference type="AlphaFoldDB" id="A0A917EMA2"/>
<name>A0A917EMA2_9RHOB</name>
<protein>
    <submittedName>
        <fullName evidence="4">Precorrin-6A reductase</fullName>
    </submittedName>
</protein>
<gene>
    <name evidence="4" type="primary">cobK</name>
    <name evidence="4" type="ORF">GCM10011517_30350</name>
</gene>
<dbReference type="GO" id="GO:0016994">
    <property type="term" value="F:precorrin-6A reductase activity"/>
    <property type="evidence" value="ECO:0007669"/>
    <property type="project" value="InterPro"/>
</dbReference>